<evidence type="ECO:0000259" key="3">
    <source>
        <dbReference type="Pfam" id="PF03629"/>
    </source>
</evidence>
<dbReference type="Gene3D" id="3.40.50.1110">
    <property type="entry name" value="SGNH hydrolase"/>
    <property type="match status" value="1"/>
</dbReference>
<dbReference type="EMBL" id="NEDP02004694">
    <property type="protein sequence ID" value="OWF44707.1"/>
    <property type="molecule type" value="Genomic_DNA"/>
</dbReference>
<dbReference type="InterPro" id="IPR039329">
    <property type="entry name" value="SIAE"/>
</dbReference>
<dbReference type="PANTHER" id="PTHR22901">
    <property type="entry name" value="SIALATE O-ACETYLESTERASE"/>
    <property type="match status" value="1"/>
</dbReference>
<dbReference type="InterPro" id="IPR005181">
    <property type="entry name" value="SASA"/>
</dbReference>
<dbReference type="GO" id="GO:0005975">
    <property type="term" value="P:carbohydrate metabolic process"/>
    <property type="evidence" value="ECO:0007669"/>
    <property type="project" value="TreeGrafter"/>
</dbReference>
<keyword evidence="2" id="KW-0732">Signal</keyword>
<protein>
    <submittedName>
        <fullName evidence="4">Sialate O-acetylesterase</fullName>
    </submittedName>
</protein>
<gene>
    <name evidence="4" type="ORF">KP79_PYT06918</name>
</gene>
<evidence type="ECO:0000313" key="5">
    <source>
        <dbReference type="Proteomes" id="UP000242188"/>
    </source>
</evidence>
<proteinExistence type="predicted"/>
<dbReference type="PANTHER" id="PTHR22901:SF0">
    <property type="entry name" value="SIALATE O-ACETYLESTERASE"/>
    <property type="match status" value="1"/>
</dbReference>
<dbReference type="SUPFAM" id="SSF52266">
    <property type="entry name" value="SGNH hydrolase"/>
    <property type="match status" value="1"/>
</dbReference>
<dbReference type="Pfam" id="PF03629">
    <property type="entry name" value="SASA"/>
    <property type="match status" value="1"/>
</dbReference>
<accession>A0A210Q7J6</accession>
<dbReference type="Proteomes" id="UP000242188">
    <property type="component" value="Unassembled WGS sequence"/>
</dbReference>
<organism evidence="4 5">
    <name type="scientific">Mizuhopecten yessoensis</name>
    <name type="common">Japanese scallop</name>
    <name type="synonym">Patinopecten yessoensis</name>
    <dbReference type="NCBI Taxonomy" id="6573"/>
    <lineage>
        <taxon>Eukaryota</taxon>
        <taxon>Metazoa</taxon>
        <taxon>Spiralia</taxon>
        <taxon>Lophotrochozoa</taxon>
        <taxon>Mollusca</taxon>
        <taxon>Bivalvia</taxon>
        <taxon>Autobranchia</taxon>
        <taxon>Pteriomorphia</taxon>
        <taxon>Pectinida</taxon>
        <taxon>Pectinoidea</taxon>
        <taxon>Pectinidae</taxon>
        <taxon>Mizuhopecten</taxon>
    </lineage>
</organism>
<reference evidence="4 5" key="1">
    <citation type="journal article" date="2017" name="Nat. Ecol. Evol.">
        <title>Scallop genome provides insights into evolution of bilaterian karyotype and development.</title>
        <authorList>
            <person name="Wang S."/>
            <person name="Zhang J."/>
            <person name="Jiao W."/>
            <person name="Li J."/>
            <person name="Xun X."/>
            <person name="Sun Y."/>
            <person name="Guo X."/>
            <person name="Huan P."/>
            <person name="Dong B."/>
            <person name="Zhang L."/>
            <person name="Hu X."/>
            <person name="Sun X."/>
            <person name="Wang J."/>
            <person name="Zhao C."/>
            <person name="Wang Y."/>
            <person name="Wang D."/>
            <person name="Huang X."/>
            <person name="Wang R."/>
            <person name="Lv J."/>
            <person name="Li Y."/>
            <person name="Zhang Z."/>
            <person name="Liu B."/>
            <person name="Lu W."/>
            <person name="Hui Y."/>
            <person name="Liang J."/>
            <person name="Zhou Z."/>
            <person name="Hou R."/>
            <person name="Li X."/>
            <person name="Liu Y."/>
            <person name="Li H."/>
            <person name="Ning X."/>
            <person name="Lin Y."/>
            <person name="Zhao L."/>
            <person name="Xing Q."/>
            <person name="Dou J."/>
            <person name="Li Y."/>
            <person name="Mao J."/>
            <person name="Guo H."/>
            <person name="Dou H."/>
            <person name="Li T."/>
            <person name="Mu C."/>
            <person name="Jiang W."/>
            <person name="Fu Q."/>
            <person name="Fu X."/>
            <person name="Miao Y."/>
            <person name="Liu J."/>
            <person name="Yu Q."/>
            <person name="Li R."/>
            <person name="Liao H."/>
            <person name="Li X."/>
            <person name="Kong Y."/>
            <person name="Jiang Z."/>
            <person name="Chourrout D."/>
            <person name="Li R."/>
            <person name="Bao Z."/>
        </authorList>
    </citation>
    <scope>NUCLEOTIDE SEQUENCE [LARGE SCALE GENOMIC DNA]</scope>
    <source>
        <strain evidence="4 5">PY_sf001</strain>
    </source>
</reference>
<evidence type="ECO:0000256" key="2">
    <source>
        <dbReference type="SAM" id="SignalP"/>
    </source>
</evidence>
<comment type="caution">
    <text evidence="4">The sequence shown here is derived from an EMBL/GenBank/DDBJ whole genome shotgun (WGS) entry which is preliminary data.</text>
</comment>
<dbReference type="OrthoDB" id="42638at2759"/>
<name>A0A210Q7J6_MIZYE</name>
<dbReference type="InterPro" id="IPR036514">
    <property type="entry name" value="SGNH_hydro_sf"/>
</dbReference>
<dbReference type="AlphaFoldDB" id="A0A210Q7J6"/>
<evidence type="ECO:0000256" key="1">
    <source>
        <dbReference type="ARBA" id="ARBA00022801"/>
    </source>
</evidence>
<keyword evidence="5" id="KW-1185">Reference proteome</keyword>
<dbReference type="GO" id="GO:0001681">
    <property type="term" value="F:sialate O-acetylesterase activity"/>
    <property type="evidence" value="ECO:0007669"/>
    <property type="project" value="InterPro"/>
</dbReference>
<keyword evidence="1" id="KW-0378">Hydrolase</keyword>
<feature type="signal peptide" evidence="2">
    <location>
        <begin position="1"/>
        <end position="22"/>
    </location>
</feature>
<evidence type="ECO:0000313" key="4">
    <source>
        <dbReference type="EMBL" id="OWF44707.1"/>
    </source>
</evidence>
<sequence length="497" mass="54732">MTGIHWLLCCVTFCNVVGLGSSTFKFASYYNNHMVLQQGAGGAIVWGTSSHLGDTVQLFLNGHKVGEDIVTQNAKGVITWISKVVVTGDNYGPFTLAAKSSEGTITLHDVMFGDVWICSGQSNMEFTMSGVVNASAEYAEASSYRNVRLFKATHAQSNAELDDFNVTPALHWSIPARANLGKFSAVCWLFGKQLSSQFKYPIGLIESNWGGTKIEWWSSTLALSKCPHNGKRAIQNSDLWNAMMSPLTRNTIYGAIWYQGESNAGAYDLYRCQFPAMINDWRQRFSSASLHTTSAEFPFGFVQLAPYRPGQEKVIPIPSLRWAQTAGYGKVPNAKMPNTFMSVALDLPDFSSPYGSIHPRFKHDVASRLALSALGVAYHQSGLEFQGPFPSDYRLTGHSLNIEYDQGRVPIMVNANVSNFEVCCSAAHCNQNTGNWKPAPMISHNVASVTLNTSQCGHVTVAAVRYAWRESPCVFKQCAVYGRDTDLPAPPFYHSFL</sequence>
<feature type="domain" description="Sialate O-acetylesterase" evidence="3">
    <location>
        <begin position="114"/>
        <end position="291"/>
    </location>
</feature>
<feature type="chain" id="PRO_5012690725" evidence="2">
    <location>
        <begin position="23"/>
        <end position="497"/>
    </location>
</feature>